<dbReference type="GO" id="GO:0005509">
    <property type="term" value="F:calcium ion binding"/>
    <property type="evidence" value="ECO:0007669"/>
    <property type="project" value="InterPro"/>
</dbReference>
<dbReference type="GO" id="GO:0005576">
    <property type="term" value="C:extracellular region"/>
    <property type="evidence" value="ECO:0007669"/>
    <property type="project" value="UniProtKB-SubCell"/>
</dbReference>
<keyword evidence="6" id="KW-0843">Virulence</keyword>
<dbReference type="RefSeq" id="WP_152716408.1">
    <property type="nucleotide sequence ID" value="NZ_VOSJ01000248.1"/>
</dbReference>
<evidence type="ECO:0000256" key="3">
    <source>
        <dbReference type="ARBA" id="ARBA00022525"/>
    </source>
</evidence>
<dbReference type="InterPro" id="IPR018511">
    <property type="entry name" value="Hemolysin-typ_Ca-bd_CS"/>
</dbReference>
<keyword evidence="10" id="KW-1185">Reference proteome</keyword>
<dbReference type="InterPro" id="IPR050557">
    <property type="entry name" value="RTX_toxin/Mannuronan_C5-epim"/>
</dbReference>
<name>A0A5N7MS76_9HYPH</name>
<protein>
    <submittedName>
        <fullName evidence="9">Calcium-binding protein</fullName>
    </submittedName>
</protein>
<dbReference type="GO" id="GO:0016020">
    <property type="term" value="C:membrane"/>
    <property type="evidence" value="ECO:0007669"/>
    <property type="project" value="UniProtKB-SubCell"/>
</dbReference>
<evidence type="ECO:0000313" key="9">
    <source>
        <dbReference type="EMBL" id="MPR29510.1"/>
    </source>
</evidence>
<evidence type="ECO:0000256" key="6">
    <source>
        <dbReference type="ARBA" id="ARBA00023026"/>
    </source>
</evidence>
<evidence type="ECO:0000256" key="1">
    <source>
        <dbReference type="ARBA" id="ARBA00004370"/>
    </source>
</evidence>
<evidence type="ECO:0000313" key="10">
    <source>
        <dbReference type="Proteomes" id="UP000403266"/>
    </source>
</evidence>
<dbReference type="InterPro" id="IPR011049">
    <property type="entry name" value="Serralysin-like_metalloprot_C"/>
</dbReference>
<feature type="compositionally biased region" description="Low complexity" evidence="8">
    <location>
        <begin position="604"/>
        <end position="645"/>
    </location>
</feature>
<organism evidence="9 10">
    <name type="scientific">Microvirga tunisiensis</name>
    <dbReference type="NCBI Taxonomy" id="2108360"/>
    <lineage>
        <taxon>Bacteria</taxon>
        <taxon>Pseudomonadati</taxon>
        <taxon>Pseudomonadota</taxon>
        <taxon>Alphaproteobacteria</taxon>
        <taxon>Hyphomicrobiales</taxon>
        <taxon>Methylobacteriaceae</taxon>
        <taxon>Microvirga</taxon>
    </lineage>
</organism>
<dbReference type="SUPFAM" id="SSF51120">
    <property type="entry name" value="beta-Roll"/>
    <property type="match status" value="3"/>
</dbReference>
<evidence type="ECO:0000256" key="4">
    <source>
        <dbReference type="ARBA" id="ARBA00022656"/>
    </source>
</evidence>
<dbReference type="GO" id="GO:0090729">
    <property type="term" value="F:toxin activity"/>
    <property type="evidence" value="ECO:0007669"/>
    <property type="project" value="UniProtKB-KW"/>
</dbReference>
<keyword evidence="5" id="KW-0677">Repeat</keyword>
<dbReference type="OrthoDB" id="8015915at2"/>
<accession>A0A5N7MS76</accession>
<evidence type="ECO:0000256" key="2">
    <source>
        <dbReference type="ARBA" id="ARBA00004613"/>
    </source>
</evidence>
<dbReference type="PROSITE" id="PS00330">
    <property type="entry name" value="HEMOLYSIN_CALCIUM"/>
    <property type="match status" value="3"/>
</dbReference>
<keyword evidence="3" id="KW-0964">Secreted</keyword>
<dbReference type="EMBL" id="VOSK01000238">
    <property type="protein sequence ID" value="MPR29510.1"/>
    <property type="molecule type" value="Genomic_DNA"/>
</dbReference>
<dbReference type="AlphaFoldDB" id="A0A5N7MS76"/>
<dbReference type="Proteomes" id="UP000403266">
    <property type="component" value="Unassembled WGS sequence"/>
</dbReference>
<reference evidence="9 10" key="1">
    <citation type="journal article" date="2019" name="Syst. Appl. Microbiol.">
        <title>Microvirga tunisiensis sp. nov., a root nodule symbiotic bacterium isolated from Lupinus micranthus and L. luteus grown in Northern Tunisia.</title>
        <authorList>
            <person name="Msaddak A."/>
            <person name="Rejili M."/>
            <person name="Duran D."/>
            <person name="Mars M."/>
            <person name="Palacios J.M."/>
            <person name="Ruiz-Argueso T."/>
            <person name="Rey L."/>
            <person name="Imperial J."/>
        </authorList>
    </citation>
    <scope>NUCLEOTIDE SEQUENCE [LARGE SCALE GENOMIC DNA]</scope>
    <source>
        <strain evidence="9 10">Lmie10</strain>
    </source>
</reference>
<dbReference type="PANTHER" id="PTHR38340">
    <property type="entry name" value="S-LAYER PROTEIN"/>
    <property type="match status" value="1"/>
</dbReference>
<dbReference type="PRINTS" id="PR00313">
    <property type="entry name" value="CABNDNGRPT"/>
</dbReference>
<gene>
    <name evidence="9" type="ORF">FS320_31585</name>
</gene>
<comment type="subcellular location">
    <subcellularLocation>
        <location evidence="1">Membrane</location>
    </subcellularLocation>
    <subcellularLocation>
        <location evidence="2">Secreted</location>
    </subcellularLocation>
</comment>
<sequence length="838" mass="85059">MPLDNLANPVIWKIQSDVSTASGGVDLDAITMLPNGGYIVTWRDSARIAFQLYDGKGDKVGVNQFVPSIGKGQQFADVQPIGLDGEFAITWTENAGTNDSGREVKSQKYAFNGATIGSVVTLSTATGSTSTGFTDGAQMSANDQGWMTTYVEKIGTENHLRVVQYDGNSAVISSPLTVSIPSGQTAETPALPDIAWIGGANHIVSYINQGSVKLRVATSTTASSAFTLVGTAIEADVISLKAPNGAPTGEFVVVTNTGNGPTGQITVQKFHLSPTTGAVLADWNAVTISTGQKPSTGDSKASVTALRDGGVAVAYLQLTPNVDTADVWVRVVDKDGTPGTAIKVHTNGGEQRTPSISEMADGRLAVSFHNPSLTDGRSSVITTAIVDARANAVTLTGTSHNDIYAPSVHELDDFDGGIGTDTLTFQGARSSGVAVNLAAERGTLGDANKDTYKNFENIIGSRFNDTLTGSAVANRLEGGAGDDTLTDVAGTGTDTLIGGAGNDTYSVSATSTVIDESGGGYDQVYSTVTYTLSPGIENLFASGENPIDLTGNESNNIIVGNGAGNRLTGNGGHDTLNGAGGGDVLIGGAGNDALNGGDGDDILDGGTDNDVLDGGVGNDNLAGGSGLDNLQGGDGNDTLDGGADNDVLDGGAGADLISGADGNDVLRGGDGNDALDGGAGDDVINGGTGADVMNGGAGNDVYYIDNLGDQVIDGGGVDTVYLAVSYDLSKLGTIENFTGIGAAAISLTGNAFSNTLIGYDGANILYGGAGNDILSGGAGSDKIYGQEGNDVLSGGLGHDIFVFDKRPNKRTNVDKITDYSVSDDSIYLENKYFKVGTG</sequence>
<dbReference type="PANTHER" id="PTHR38340:SF1">
    <property type="entry name" value="S-LAYER PROTEIN"/>
    <property type="match status" value="1"/>
</dbReference>
<dbReference type="Gene3D" id="2.150.10.10">
    <property type="entry name" value="Serralysin-like metalloprotease, C-terminal"/>
    <property type="match status" value="3"/>
</dbReference>
<evidence type="ECO:0000256" key="8">
    <source>
        <dbReference type="SAM" id="MobiDB-lite"/>
    </source>
</evidence>
<dbReference type="Pfam" id="PF00353">
    <property type="entry name" value="HemolysinCabind"/>
    <property type="match status" value="6"/>
</dbReference>
<evidence type="ECO:0000256" key="5">
    <source>
        <dbReference type="ARBA" id="ARBA00022737"/>
    </source>
</evidence>
<evidence type="ECO:0000256" key="7">
    <source>
        <dbReference type="ARBA" id="ARBA00023136"/>
    </source>
</evidence>
<dbReference type="PRINTS" id="PR01488">
    <property type="entry name" value="RTXTOXINA"/>
</dbReference>
<dbReference type="InterPro" id="IPR001343">
    <property type="entry name" value="Hemolysn_Ca-bd"/>
</dbReference>
<keyword evidence="4" id="KW-0800">Toxin</keyword>
<keyword evidence="7" id="KW-0472">Membrane</keyword>
<dbReference type="InterPro" id="IPR003995">
    <property type="entry name" value="RTX_toxin_determinant-A"/>
</dbReference>
<feature type="region of interest" description="Disordered" evidence="8">
    <location>
        <begin position="599"/>
        <end position="645"/>
    </location>
</feature>
<comment type="caution">
    <text evidence="9">The sequence shown here is derived from an EMBL/GenBank/DDBJ whole genome shotgun (WGS) entry which is preliminary data.</text>
</comment>
<proteinExistence type="predicted"/>